<gene>
    <name evidence="6" type="ORF">C8P66_10454</name>
</gene>
<accession>A0A2W7ISE5</accession>
<dbReference type="GO" id="GO:0046872">
    <property type="term" value="F:metal ion binding"/>
    <property type="evidence" value="ECO:0007669"/>
    <property type="project" value="UniProtKB-KW"/>
</dbReference>
<dbReference type="OrthoDB" id="9773738at2"/>
<evidence type="ECO:0000256" key="2">
    <source>
        <dbReference type="ARBA" id="ARBA00022723"/>
    </source>
</evidence>
<dbReference type="Pfam" id="PF00753">
    <property type="entry name" value="Lactamase_B"/>
    <property type="match status" value="1"/>
</dbReference>
<reference evidence="6 7" key="1">
    <citation type="submission" date="2018-06" db="EMBL/GenBank/DDBJ databases">
        <title>Genomic Encyclopedia of Archaeal and Bacterial Type Strains, Phase II (KMG-II): from individual species to whole genera.</title>
        <authorList>
            <person name="Goeker M."/>
        </authorList>
    </citation>
    <scope>NUCLEOTIDE SEQUENCE [LARGE SCALE GENOMIC DNA]</scope>
    <source>
        <strain evidence="6 7">DSM 24525</strain>
    </source>
</reference>
<dbReference type="Proteomes" id="UP000249688">
    <property type="component" value="Unassembled WGS sequence"/>
</dbReference>
<keyword evidence="7" id="KW-1185">Reference proteome</keyword>
<evidence type="ECO:0000256" key="4">
    <source>
        <dbReference type="ARBA" id="ARBA00022833"/>
    </source>
</evidence>
<organism evidence="6 7">
    <name type="scientific">Humitalea rosea</name>
    <dbReference type="NCBI Taxonomy" id="990373"/>
    <lineage>
        <taxon>Bacteria</taxon>
        <taxon>Pseudomonadati</taxon>
        <taxon>Pseudomonadota</taxon>
        <taxon>Alphaproteobacteria</taxon>
        <taxon>Acetobacterales</taxon>
        <taxon>Roseomonadaceae</taxon>
        <taxon>Humitalea</taxon>
    </lineage>
</organism>
<protein>
    <submittedName>
        <fullName evidence="6">Glyoxylase-like metal-dependent hydrolase (Beta-lactamase superfamily II)</fullName>
    </submittedName>
</protein>
<dbReference type="InterPro" id="IPR036866">
    <property type="entry name" value="RibonucZ/Hydroxyglut_hydro"/>
</dbReference>
<dbReference type="CDD" id="cd07720">
    <property type="entry name" value="OPHC2-like_MBL-fold"/>
    <property type="match status" value="1"/>
</dbReference>
<proteinExistence type="inferred from homology"/>
<evidence type="ECO:0000256" key="1">
    <source>
        <dbReference type="ARBA" id="ARBA00007749"/>
    </source>
</evidence>
<dbReference type="PANTHER" id="PTHR42978">
    <property type="entry name" value="QUORUM-QUENCHING LACTONASE YTNP-RELATED-RELATED"/>
    <property type="match status" value="1"/>
</dbReference>
<dbReference type="Gene3D" id="3.60.15.10">
    <property type="entry name" value="Ribonuclease Z/Hydroxyacylglutathione hydrolase-like"/>
    <property type="match status" value="1"/>
</dbReference>
<feature type="domain" description="Metallo-beta-lactamase" evidence="5">
    <location>
        <begin position="60"/>
        <end position="265"/>
    </location>
</feature>
<evidence type="ECO:0000313" key="7">
    <source>
        <dbReference type="Proteomes" id="UP000249688"/>
    </source>
</evidence>
<dbReference type="SUPFAM" id="SSF56281">
    <property type="entry name" value="Metallo-hydrolase/oxidoreductase"/>
    <property type="match status" value="1"/>
</dbReference>
<keyword evidence="3 6" id="KW-0378">Hydrolase</keyword>
<name>A0A2W7ISE5_9PROT</name>
<evidence type="ECO:0000313" key="6">
    <source>
        <dbReference type="EMBL" id="PZW48640.1"/>
    </source>
</evidence>
<dbReference type="InterPro" id="IPR051013">
    <property type="entry name" value="MBL_superfamily_lactonases"/>
</dbReference>
<dbReference type="SMART" id="SM00849">
    <property type="entry name" value="Lactamase_B"/>
    <property type="match status" value="1"/>
</dbReference>
<sequence length="306" mass="32919">MTAHPDRQVPGVYHRQIGDITVTALHDGYQDVAMSSVLRISAEEGGAMLGAAFRPARRTQVNAFIIRSGGRIALVDAGCGGGAKPTVGFLAANLAAAGVLPGEVDTVLMTHLHPDHFGGLADREGQAIFPEAELKLHADEQAYWYDDAAMMRVADMARREMFFGQARSRLAPYRERTSTFTGGDVFPGVTAIPLPGHTPGHTGFMVASGGESLLIWGDIVHVPELQIPRPEVVMAVDVDPAQAEATRRMIFDRVASDRQAFAGMHLHFPAFAHMAREGAGYRLVPDAWSMDLRGDAPTDLRGDTPA</sequence>
<dbReference type="InterPro" id="IPR001279">
    <property type="entry name" value="Metallo-B-lactamas"/>
</dbReference>
<dbReference type="RefSeq" id="WP_111396977.1">
    <property type="nucleotide sequence ID" value="NZ_QKYU01000004.1"/>
</dbReference>
<comment type="caution">
    <text evidence="6">The sequence shown here is derived from an EMBL/GenBank/DDBJ whole genome shotgun (WGS) entry which is preliminary data.</text>
</comment>
<dbReference type="AlphaFoldDB" id="A0A2W7ISE5"/>
<dbReference type="EMBL" id="QKYU01000004">
    <property type="protein sequence ID" value="PZW48640.1"/>
    <property type="molecule type" value="Genomic_DNA"/>
</dbReference>
<comment type="similarity">
    <text evidence="1">Belongs to the metallo-beta-lactamase superfamily.</text>
</comment>
<evidence type="ECO:0000256" key="3">
    <source>
        <dbReference type="ARBA" id="ARBA00022801"/>
    </source>
</evidence>
<keyword evidence="4" id="KW-0862">Zinc</keyword>
<dbReference type="GO" id="GO:0016787">
    <property type="term" value="F:hydrolase activity"/>
    <property type="evidence" value="ECO:0007669"/>
    <property type="project" value="UniProtKB-KW"/>
</dbReference>
<evidence type="ECO:0000259" key="5">
    <source>
        <dbReference type="SMART" id="SM00849"/>
    </source>
</evidence>
<keyword evidence="2" id="KW-0479">Metal-binding</keyword>
<dbReference type="PANTHER" id="PTHR42978:SF6">
    <property type="entry name" value="QUORUM-QUENCHING LACTONASE YTNP-RELATED"/>
    <property type="match status" value="1"/>
</dbReference>